<dbReference type="EMBL" id="DF237073">
    <property type="protein sequence ID" value="GAQ82778.1"/>
    <property type="molecule type" value="Genomic_DNA"/>
</dbReference>
<dbReference type="Gene3D" id="2.130.10.10">
    <property type="entry name" value="YVTN repeat-like/Quinoprotein amine dehydrogenase"/>
    <property type="match status" value="3"/>
</dbReference>
<evidence type="ECO:0000313" key="5">
    <source>
        <dbReference type="EMBL" id="GAQ82778.1"/>
    </source>
</evidence>
<dbReference type="OMA" id="YQRQSMQ"/>
<reference evidence="5 6" key="1">
    <citation type="journal article" date="2014" name="Nat. Commun.">
        <title>Klebsormidium flaccidum genome reveals primary factors for plant terrestrial adaptation.</title>
        <authorList>
            <person name="Hori K."/>
            <person name="Maruyama F."/>
            <person name="Fujisawa T."/>
            <person name="Togashi T."/>
            <person name="Yamamoto N."/>
            <person name="Seo M."/>
            <person name="Sato S."/>
            <person name="Yamada T."/>
            <person name="Mori H."/>
            <person name="Tajima N."/>
            <person name="Moriyama T."/>
            <person name="Ikeuchi M."/>
            <person name="Watanabe M."/>
            <person name="Wada H."/>
            <person name="Kobayashi K."/>
            <person name="Saito M."/>
            <person name="Masuda T."/>
            <person name="Sasaki-Sekimoto Y."/>
            <person name="Mashiguchi K."/>
            <person name="Awai K."/>
            <person name="Shimojima M."/>
            <person name="Masuda S."/>
            <person name="Iwai M."/>
            <person name="Nobusawa T."/>
            <person name="Narise T."/>
            <person name="Kondo S."/>
            <person name="Saito H."/>
            <person name="Sato R."/>
            <person name="Murakawa M."/>
            <person name="Ihara Y."/>
            <person name="Oshima-Yamada Y."/>
            <person name="Ohtaka K."/>
            <person name="Satoh M."/>
            <person name="Sonobe K."/>
            <person name="Ishii M."/>
            <person name="Ohtani R."/>
            <person name="Kanamori-Sato M."/>
            <person name="Honoki R."/>
            <person name="Miyazaki D."/>
            <person name="Mochizuki H."/>
            <person name="Umetsu J."/>
            <person name="Higashi K."/>
            <person name="Shibata D."/>
            <person name="Kamiya Y."/>
            <person name="Sato N."/>
            <person name="Nakamura Y."/>
            <person name="Tabata S."/>
            <person name="Ida S."/>
            <person name="Kurokawa K."/>
            <person name="Ohta H."/>
        </authorList>
    </citation>
    <scope>NUCLEOTIDE SEQUENCE [LARGE SCALE GENOMIC DNA]</scope>
    <source>
        <strain evidence="5 6">NIES-2285</strain>
    </source>
</reference>
<dbReference type="STRING" id="105231.A0A1Y1I3V5"/>
<feature type="compositionally biased region" description="Basic and acidic residues" evidence="4">
    <location>
        <begin position="147"/>
        <end position="160"/>
    </location>
</feature>
<evidence type="ECO:0000256" key="3">
    <source>
        <dbReference type="PROSITE-ProRule" id="PRU00221"/>
    </source>
</evidence>
<evidence type="ECO:0000313" key="6">
    <source>
        <dbReference type="Proteomes" id="UP000054558"/>
    </source>
</evidence>
<dbReference type="SUPFAM" id="SSF50978">
    <property type="entry name" value="WD40 repeat-like"/>
    <property type="match status" value="1"/>
</dbReference>
<feature type="region of interest" description="Disordered" evidence="4">
    <location>
        <begin position="133"/>
        <end position="270"/>
    </location>
</feature>
<keyword evidence="2" id="KW-0677">Repeat</keyword>
<evidence type="ECO:0000256" key="4">
    <source>
        <dbReference type="SAM" id="MobiDB-lite"/>
    </source>
</evidence>
<gene>
    <name evidence="5" type="ORF">KFL_001240090</name>
</gene>
<accession>A0A1Y1I3V5</accession>
<dbReference type="OrthoDB" id="7668193at2759"/>
<dbReference type="InterPro" id="IPR001680">
    <property type="entry name" value="WD40_rpt"/>
</dbReference>
<dbReference type="InterPro" id="IPR020472">
    <property type="entry name" value="WD40_PAC1"/>
</dbReference>
<dbReference type="AlphaFoldDB" id="A0A1Y1I3V5"/>
<name>A0A1Y1I3V5_KLENI</name>
<organism evidence="5 6">
    <name type="scientific">Klebsormidium nitens</name>
    <name type="common">Green alga</name>
    <name type="synonym">Ulothrix nitens</name>
    <dbReference type="NCBI Taxonomy" id="105231"/>
    <lineage>
        <taxon>Eukaryota</taxon>
        <taxon>Viridiplantae</taxon>
        <taxon>Streptophyta</taxon>
        <taxon>Klebsormidiophyceae</taxon>
        <taxon>Klebsormidiales</taxon>
        <taxon>Klebsormidiaceae</taxon>
        <taxon>Klebsormidium</taxon>
    </lineage>
</organism>
<keyword evidence="1 3" id="KW-0853">WD repeat</keyword>
<dbReference type="PROSITE" id="PS00678">
    <property type="entry name" value="WD_REPEATS_1"/>
    <property type="match status" value="1"/>
</dbReference>
<feature type="repeat" description="WD" evidence="3">
    <location>
        <begin position="463"/>
        <end position="496"/>
    </location>
</feature>
<dbReference type="InterPro" id="IPR019775">
    <property type="entry name" value="WD40_repeat_CS"/>
</dbReference>
<dbReference type="Proteomes" id="UP000054558">
    <property type="component" value="Unassembled WGS sequence"/>
</dbReference>
<dbReference type="PANTHER" id="PTHR19854:SF1">
    <property type="entry name" value="GUANINE NUCLEOTIDE-BINDING PROTEIN SUBUNIT BETA-LIKE PROTEIN 1"/>
    <property type="match status" value="1"/>
</dbReference>
<evidence type="ECO:0000256" key="2">
    <source>
        <dbReference type="ARBA" id="ARBA00022737"/>
    </source>
</evidence>
<sequence length="503" mass="52553">MAVTSGQRTPRAPDPVHVLRGHRTDVTAVAFAAQSNLLLSGDADGEVKVWDLGVRRAVSSVRAHTASAGVIGLAASRLNPSKFVSQGRDGVVKVWAVSEAALARQPLLVIETGSYNFCKLSLAEAQHLPSPIEARFPESPLQPSEAEPSRDVQRSMESREAAGTSGRGLGCESDAGRLQKLESFESKQSATDESQLRGDNDALGEDEAEGGGGNSRDSLGEASRGIPHERRGLSAAMGGQSSGLAAGLQSDGQGSTAAGARSTEEGTGERALETGAYPVAADAAQQLVAVAGGDPSTIEIWDLRTGHQEQRLEQPRSEGPAGGLQTDTPSAGMCMSVQLLLQPESAPSPVAVGGYEDGTVMAWDLRSPAVPCIRQRLHSEPVLSLAVDRTGCGGISGSADDKVVFFNLRYAEGRGCVAKELPLGRPGIGDIALREDQRIVATAGWDHRVRIFDCKRRTPLGVLRYHSAAVTSVAFSPGGQLLASASRDAAIALWSIYPPKTGG</sequence>
<feature type="compositionally biased region" description="Basic and acidic residues" evidence="4">
    <location>
        <begin position="174"/>
        <end position="185"/>
    </location>
</feature>
<evidence type="ECO:0000256" key="1">
    <source>
        <dbReference type="ARBA" id="ARBA00022574"/>
    </source>
</evidence>
<dbReference type="PANTHER" id="PTHR19854">
    <property type="entry name" value="TRANSDUCIN BETA-LIKE 3"/>
    <property type="match status" value="1"/>
</dbReference>
<dbReference type="Pfam" id="PF00400">
    <property type="entry name" value="WD40"/>
    <property type="match status" value="2"/>
</dbReference>
<dbReference type="SMART" id="SM00320">
    <property type="entry name" value="WD40"/>
    <property type="match status" value="5"/>
</dbReference>
<proteinExistence type="predicted"/>
<dbReference type="PROSITE" id="PS50082">
    <property type="entry name" value="WD_REPEATS_2"/>
    <property type="match status" value="2"/>
</dbReference>
<feature type="repeat" description="WD" evidence="3">
    <location>
        <begin position="19"/>
        <end position="60"/>
    </location>
</feature>
<dbReference type="PROSITE" id="PS50294">
    <property type="entry name" value="WD_REPEATS_REGION"/>
    <property type="match status" value="2"/>
</dbReference>
<keyword evidence="6" id="KW-1185">Reference proteome</keyword>
<dbReference type="InterPro" id="IPR036322">
    <property type="entry name" value="WD40_repeat_dom_sf"/>
</dbReference>
<protein>
    <submittedName>
        <fullName evidence="5">WD40 domain-containing protein</fullName>
    </submittedName>
</protein>
<dbReference type="InterPro" id="IPR015943">
    <property type="entry name" value="WD40/YVTN_repeat-like_dom_sf"/>
</dbReference>
<dbReference type="PRINTS" id="PR00320">
    <property type="entry name" value="GPROTEINBRPT"/>
</dbReference>